<dbReference type="EMBL" id="WTYV01000001">
    <property type="protein sequence ID" value="MXO70581.1"/>
    <property type="molecule type" value="Genomic_DNA"/>
</dbReference>
<dbReference type="AlphaFoldDB" id="A0A844YUP9"/>
<accession>A0A844YUP9</accession>
<evidence type="ECO:0000313" key="3">
    <source>
        <dbReference type="Proteomes" id="UP000466966"/>
    </source>
</evidence>
<gene>
    <name evidence="2" type="ORF">GRI99_02900</name>
</gene>
<reference evidence="2 3" key="1">
    <citation type="submission" date="2019-12" db="EMBL/GenBank/DDBJ databases">
        <title>Genomic-based taxomic classification of the family Erythrobacteraceae.</title>
        <authorList>
            <person name="Xu L."/>
        </authorList>
    </citation>
    <scope>NUCLEOTIDE SEQUENCE [LARGE SCALE GENOMIC DNA]</scope>
    <source>
        <strain evidence="2 3">M0322</strain>
    </source>
</reference>
<dbReference type="RefSeq" id="WP_160770483.1">
    <property type="nucleotide sequence ID" value="NZ_WTYV01000001.1"/>
</dbReference>
<feature type="region of interest" description="Disordered" evidence="1">
    <location>
        <begin position="75"/>
        <end position="109"/>
    </location>
</feature>
<keyword evidence="3" id="KW-1185">Reference proteome</keyword>
<sequence>MFEGKPPLTAPQTGPAASLVEGDSLRELTWGDLRLRLAAARDLRLSLAREAVREAASFDAPVARQVAALEHGLDNGKEVVNPSDLANGKGIGGTPAASHDGSLYQPLRN</sequence>
<evidence type="ECO:0000313" key="2">
    <source>
        <dbReference type="EMBL" id="MXO70581.1"/>
    </source>
</evidence>
<organism evidence="2 3">
    <name type="scientific">Alteraurantiacibacter buctensis</name>
    <dbReference type="NCBI Taxonomy" id="1503981"/>
    <lineage>
        <taxon>Bacteria</taxon>
        <taxon>Pseudomonadati</taxon>
        <taxon>Pseudomonadota</taxon>
        <taxon>Alphaproteobacteria</taxon>
        <taxon>Sphingomonadales</taxon>
        <taxon>Erythrobacteraceae</taxon>
        <taxon>Alteraurantiacibacter</taxon>
    </lineage>
</organism>
<comment type="caution">
    <text evidence="2">The sequence shown here is derived from an EMBL/GenBank/DDBJ whole genome shotgun (WGS) entry which is preliminary data.</text>
</comment>
<proteinExistence type="predicted"/>
<dbReference type="Proteomes" id="UP000466966">
    <property type="component" value="Unassembled WGS sequence"/>
</dbReference>
<name>A0A844YUP9_9SPHN</name>
<evidence type="ECO:0000256" key="1">
    <source>
        <dbReference type="SAM" id="MobiDB-lite"/>
    </source>
</evidence>
<protein>
    <submittedName>
        <fullName evidence="2">Uncharacterized protein</fullName>
    </submittedName>
</protein>